<evidence type="ECO:0008006" key="3">
    <source>
        <dbReference type="Google" id="ProtNLM"/>
    </source>
</evidence>
<evidence type="ECO:0000313" key="1">
    <source>
        <dbReference type="EMBL" id="QIK72403.1"/>
    </source>
</evidence>
<keyword evidence="2" id="KW-1185">Reference proteome</keyword>
<reference evidence="1 2" key="1">
    <citation type="submission" date="2020-03" db="EMBL/GenBank/DDBJ databases">
        <title>Propioniciclava sp. nov., isolated from Hydrophilus acuminatus.</title>
        <authorList>
            <person name="Hyun D.-W."/>
            <person name="Bae J.-W."/>
        </authorList>
    </citation>
    <scope>NUCLEOTIDE SEQUENCE [LARGE SCALE GENOMIC DNA]</scope>
    <source>
        <strain evidence="1 2">HDW11</strain>
    </source>
</reference>
<protein>
    <recommendedName>
        <fullName evidence="3">Knr4/Smi1-like domain-containing protein</fullName>
    </recommendedName>
</protein>
<dbReference type="EMBL" id="CP049865">
    <property type="protein sequence ID" value="QIK72403.1"/>
    <property type="molecule type" value="Genomic_DNA"/>
</dbReference>
<evidence type="ECO:0000313" key="2">
    <source>
        <dbReference type="Proteomes" id="UP000501058"/>
    </source>
</evidence>
<dbReference type="AlphaFoldDB" id="A0A6G7Y6J4"/>
<dbReference type="RefSeq" id="WP_166233477.1">
    <property type="nucleotide sequence ID" value="NZ_CP049865.1"/>
</dbReference>
<proteinExistence type="predicted"/>
<dbReference type="Proteomes" id="UP000501058">
    <property type="component" value="Chromosome"/>
</dbReference>
<organism evidence="1 2">
    <name type="scientific">Propioniciclava coleopterorum</name>
    <dbReference type="NCBI Taxonomy" id="2714937"/>
    <lineage>
        <taxon>Bacteria</taxon>
        <taxon>Bacillati</taxon>
        <taxon>Actinomycetota</taxon>
        <taxon>Actinomycetes</taxon>
        <taxon>Propionibacteriales</taxon>
        <taxon>Propionibacteriaceae</taxon>
        <taxon>Propioniciclava</taxon>
    </lineage>
</organism>
<dbReference type="KEGG" id="prv:G7070_09150"/>
<accession>A0A6G7Y6J4</accession>
<sequence>MDLASAQRDLLATERWAWLGAHLQRWYAAPLTAGDGEAPEAIAAAERRVGVAFPEALVEWFLLVGRRLRAVQDAPLALDAVAAEEGGLAFWQENQDVWTLAATPAGDTAIDDASFAWAEPPLVAALEGMLASDLIVGAWSGGGHGPLGRLADGVVGGVIVDGEPDLVAGYPDLGLPANPFFSVGVRGDAATLLRCDPAGGMGLEWAAATPDAVAALDKVVPLDPPGGVHVVAVAFEGLDPDLLGLVTDARGIPDAARVAPWLGAAAGLSTARASRPTPTTPGSAVFEYETTEPDALVARLASGIEGPLRAHLTVARRPERIGTFTRVFPDPGRRWP</sequence>
<name>A0A6G7Y6J4_9ACTN</name>
<gene>
    <name evidence="1" type="ORF">G7070_09150</name>
</gene>